<dbReference type="AlphaFoldDB" id="A0A3S5CDA6"/>
<evidence type="ECO:0000313" key="1">
    <source>
        <dbReference type="EMBL" id="VEL11630.1"/>
    </source>
</evidence>
<name>A0A3S5CDA6_9PLAT</name>
<organism evidence="1 2">
    <name type="scientific">Protopolystoma xenopodis</name>
    <dbReference type="NCBI Taxonomy" id="117903"/>
    <lineage>
        <taxon>Eukaryota</taxon>
        <taxon>Metazoa</taxon>
        <taxon>Spiralia</taxon>
        <taxon>Lophotrochozoa</taxon>
        <taxon>Platyhelminthes</taxon>
        <taxon>Monogenea</taxon>
        <taxon>Polyopisthocotylea</taxon>
        <taxon>Polystomatidea</taxon>
        <taxon>Polystomatidae</taxon>
        <taxon>Protopolystoma</taxon>
    </lineage>
</organism>
<sequence>MMTHASDRIKHELMISNSGKRIKLNSADIINGDFSVPSQVDHVAHIYDPMIPAIVSPIEYNTKHALDQMPIALKTYQPSSTFSYKLQLPNTRLDVRILSVAHHAFASDICKELQQRPYSDVKPESMSPMFVATSESEQMENIVNFETTNNTRQEEIYKENQTKKSVSTLYSNDSKKLDSTFDELNCSKWLTTKLKDSSLENQ</sequence>
<gene>
    <name evidence="1" type="ORF">PXEA_LOCUS5070</name>
</gene>
<dbReference type="EMBL" id="CAAALY010012369">
    <property type="protein sequence ID" value="VEL11630.1"/>
    <property type="molecule type" value="Genomic_DNA"/>
</dbReference>
<dbReference type="Proteomes" id="UP000784294">
    <property type="component" value="Unassembled WGS sequence"/>
</dbReference>
<keyword evidence="2" id="KW-1185">Reference proteome</keyword>
<proteinExistence type="predicted"/>
<comment type="caution">
    <text evidence="1">The sequence shown here is derived from an EMBL/GenBank/DDBJ whole genome shotgun (WGS) entry which is preliminary data.</text>
</comment>
<evidence type="ECO:0000313" key="2">
    <source>
        <dbReference type="Proteomes" id="UP000784294"/>
    </source>
</evidence>
<reference evidence="1" key="1">
    <citation type="submission" date="2018-11" db="EMBL/GenBank/DDBJ databases">
        <authorList>
            <consortium name="Pathogen Informatics"/>
        </authorList>
    </citation>
    <scope>NUCLEOTIDE SEQUENCE</scope>
</reference>
<accession>A0A3S5CDA6</accession>
<protein>
    <submittedName>
        <fullName evidence="1">Uncharacterized protein</fullName>
    </submittedName>
</protein>